<proteinExistence type="predicted"/>
<feature type="chain" id="PRO_5046521259" evidence="1">
    <location>
        <begin position="31"/>
        <end position="308"/>
    </location>
</feature>
<dbReference type="Proteomes" id="UP000753802">
    <property type="component" value="Unassembled WGS sequence"/>
</dbReference>
<dbReference type="InterPro" id="IPR019861">
    <property type="entry name" value="PorP/SprF_Bacteroidetes"/>
</dbReference>
<dbReference type="EMBL" id="JAACJS010000002">
    <property type="protein sequence ID" value="NCI48289.1"/>
    <property type="molecule type" value="Genomic_DNA"/>
</dbReference>
<dbReference type="NCBIfam" id="TIGR03519">
    <property type="entry name" value="T9SS_PorP_fam"/>
    <property type="match status" value="1"/>
</dbReference>
<reference evidence="2 3" key="1">
    <citation type="submission" date="2020-01" db="EMBL/GenBank/DDBJ databases">
        <title>Genome analysis.</title>
        <authorList>
            <person name="Wu S."/>
            <person name="Wang G."/>
        </authorList>
    </citation>
    <scope>NUCLEOTIDE SEQUENCE [LARGE SCALE GENOMIC DNA]</scope>
    <source>
        <strain evidence="2 3">SYL130</strain>
    </source>
</reference>
<sequence>MEIKFYTNKRVRRYGLVMLIAVCMSGSSFAQDDPTNKQYLFNLLNINPAVAGTKEGVNMTAGFKRQWAGIPGAPQTMVFSADAPFKEHHFGAGIQLYTNSIGLERTSGVNMSFSTSFQFTEDDFLSLGIQAGLMNYKIDRNGVALPFQNDVAFQTNTNVIIPTAGIGIYYERPGFYAGLSAPSLLLSTVQADKVQSINSPSLKNMQYILTTGITADITDDIKLKPSVYMKYMSGKVFQVHVNGSAWYRDIIGIGASYRYDDSILGIIELKAGDKLSFGYSYGMSIGNKDIFTAATHEAQIRLSLKPKE</sequence>
<feature type="signal peptide" evidence="1">
    <location>
        <begin position="1"/>
        <end position="30"/>
    </location>
</feature>
<evidence type="ECO:0000256" key="1">
    <source>
        <dbReference type="SAM" id="SignalP"/>
    </source>
</evidence>
<dbReference type="Pfam" id="PF11751">
    <property type="entry name" value="PorP_SprF"/>
    <property type="match status" value="1"/>
</dbReference>
<evidence type="ECO:0000313" key="3">
    <source>
        <dbReference type="Proteomes" id="UP000753802"/>
    </source>
</evidence>
<accession>A0ABW9ZPU1</accession>
<comment type="caution">
    <text evidence="2">The sequence shown here is derived from an EMBL/GenBank/DDBJ whole genome shotgun (WGS) entry which is preliminary data.</text>
</comment>
<keyword evidence="1" id="KW-0732">Signal</keyword>
<gene>
    <name evidence="2" type="ORF">GWC95_00045</name>
</gene>
<name>A0ABW9ZPU1_9BACT</name>
<protein>
    <submittedName>
        <fullName evidence="2">Type IX secretion system membrane protein PorP/SprF</fullName>
    </submittedName>
</protein>
<dbReference type="RefSeq" id="WP_161816627.1">
    <property type="nucleotide sequence ID" value="NZ_JAACJS010000002.1"/>
</dbReference>
<keyword evidence="3" id="KW-1185">Reference proteome</keyword>
<organism evidence="2 3">
    <name type="scientific">Sediminibacterium roseum</name>
    <dbReference type="NCBI Taxonomy" id="1978412"/>
    <lineage>
        <taxon>Bacteria</taxon>
        <taxon>Pseudomonadati</taxon>
        <taxon>Bacteroidota</taxon>
        <taxon>Chitinophagia</taxon>
        <taxon>Chitinophagales</taxon>
        <taxon>Chitinophagaceae</taxon>
        <taxon>Sediminibacterium</taxon>
    </lineage>
</organism>
<evidence type="ECO:0000313" key="2">
    <source>
        <dbReference type="EMBL" id="NCI48289.1"/>
    </source>
</evidence>